<evidence type="ECO:0000256" key="7">
    <source>
        <dbReference type="ARBA" id="ARBA00022692"/>
    </source>
</evidence>
<keyword evidence="8" id="KW-0133">Cell shape</keyword>
<evidence type="ECO:0000256" key="10">
    <source>
        <dbReference type="ARBA" id="ARBA00022989"/>
    </source>
</evidence>
<evidence type="ECO:0000256" key="6">
    <source>
        <dbReference type="ARBA" id="ARBA00022679"/>
    </source>
</evidence>
<dbReference type="InterPro" id="IPR001182">
    <property type="entry name" value="FtsW/RodA"/>
</dbReference>
<evidence type="ECO:0000256" key="20">
    <source>
        <dbReference type="ARBA" id="ARBA00049902"/>
    </source>
</evidence>
<feature type="transmembrane region" description="Helical" evidence="22">
    <location>
        <begin position="287"/>
        <end position="308"/>
    </location>
</feature>
<evidence type="ECO:0000256" key="22">
    <source>
        <dbReference type="SAM" id="Phobius"/>
    </source>
</evidence>
<evidence type="ECO:0000256" key="5">
    <source>
        <dbReference type="ARBA" id="ARBA00022676"/>
    </source>
</evidence>
<evidence type="ECO:0000256" key="3">
    <source>
        <dbReference type="ARBA" id="ARBA00022475"/>
    </source>
</evidence>
<keyword evidence="10 22" id="KW-1133">Transmembrane helix</keyword>
<dbReference type="GO" id="GO:0015648">
    <property type="term" value="F:lipid-linked peptidoglycan transporter activity"/>
    <property type="evidence" value="ECO:0007669"/>
    <property type="project" value="TreeGrafter"/>
</dbReference>
<gene>
    <name evidence="23" type="primary">ftsW</name>
    <name evidence="23" type="ORF">ENJ51_06140</name>
</gene>
<keyword evidence="4" id="KW-0132">Cell division</keyword>
<dbReference type="EC" id="2.4.99.28" evidence="19"/>
<keyword evidence="3" id="KW-1003">Cell membrane</keyword>
<evidence type="ECO:0000256" key="15">
    <source>
        <dbReference type="ARBA" id="ARBA00033270"/>
    </source>
</evidence>
<keyword evidence="12" id="KW-0131">Cell cycle</keyword>
<evidence type="ECO:0000256" key="13">
    <source>
        <dbReference type="ARBA" id="ARBA00023316"/>
    </source>
</evidence>
<evidence type="ECO:0000256" key="2">
    <source>
        <dbReference type="ARBA" id="ARBA00004752"/>
    </source>
</evidence>
<evidence type="ECO:0000256" key="16">
    <source>
        <dbReference type="ARBA" id="ARBA00038053"/>
    </source>
</evidence>
<feature type="transmembrane region" description="Helical" evidence="22">
    <location>
        <begin position="320"/>
        <end position="340"/>
    </location>
</feature>
<comment type="caution">
    <text evidence="23">The sequence shown here is derived from an EMBL/GenBank/DDBJ whole genome shotgun (WGS) entry which is preliminary data.</text>
</comment>
<feature type="region of interest" description="Disordered" evidence="21">
    <location>
        <begin position="396"/>
        <end position="429"/>
    </location>
</feature>
<evidence type="ECO:0000313" key="23">
    <source>
        <dbReference type="EMBL" id="HFC92377.1"/>
    </source>
</evidence>
<dbReference type="GO" id="GO:0051301">
    <property type="term" value="P:cell division"/>
    <property type="evidence" value="ECO:0007669"/>
    <property type="project" value="UniProtKB-KW"/>
</dbReference>
<evidence type="ECO:0000256" key="21">
    <source>
        <dbReference type="SAM" id="MobiDB-lite"/>
    </source>
</evidence>
<feature type="transmembrane region" description="Helical" evidence="22">
    <location>
        <begin position="352"/>
        <end position="374"/>
    </location>
</feature>
<feature type="transmembrane region" description="Helical" evidence="22">
    <location>
        <begin position="59"/>
        <end position="79"/>
    </location>
</feature>
<keyword evidence="6" id="KW-0808">Transferase</keyword>
<feature type="transmembrane region" description="Helical" evidence="22">
    <location>
        <begin position="25"/>
        <end position="47"/>
    </location>
</feature>
<accession>A0A7V2WV61</accession>
<evidence type="ECO:0000256" key="18">
    <source>
        <dbReference type="ARBA" id="ARBA00041418"/>
    </source>
</evidence>
<comment type="similarity">
    <text evidence="16">Belongs to the SEDS family. FtsW subfamily.</text>
</comment>
<feature type="transmembrane region" description="Helical" evidence="22">
    <location>
        <begin position="91"/>
        <end position="108"/>
    </location>
</feature>
<dbReference type="GO" id="GO:0008955">
    <property type="term" value="F:peptidoglycan glycosyltransferase activity"/>
    <property type="evidence" value="ECO:0007669"/>
    <property type="project" value="UniProtKB-EC"/>
</dbReference>
<proteinExistence type="inferred from homology"/>
<dbReference type="EMBL" id="DRMS01000231">
    <property type="protein sequence ID" value="HFC92377.1"/>
    <property type="molecule type" value="Genomic_DNA"/>
</dbReference>
<dbReference type="Proteomes" id="UP000885750">
    <property type="component" value="Unassembled WGS sequence"/>
</dbReference>
<evidence type="ECO:0000256" key="4">
    <source>
        <dbReference type="ARBA" id="ARBA00022618"/>
    </source>
</evidence>
<reference evidence="23" key="1">
    <citation type="journal article" date="2020" name="mSystems">
        <title>Genome- and Community-Level Interaction Insights into Carbon Utilization and Element Cycling Functions of Hydrothermarchaeota in Hydrothermal Sediment.</title>
        <authorList>
            <person name="Zhou Z."/>
            <person name="Liu Y."/>
            <person name="Xu W."/>
            <person name="Pan J."/>
            <person name="Luo Z.H."/>
            <person name="Li M."/>
        </authorList>
    </citation>
    <scope>NUCLEOTIDE SEQUENCE [LARGE SCALE GENOMIC DNA]</scope>
    <source>
        <strain evidence="23">HyVt-493</strain>
    </source>
</reference>
<evidence type="ECO:0000256" key="12">
    <source>
        <dbReference type="ARBA" id="ARBA00023306"/>
    </source>
</evidence>
<dbReference type="GO" id="GO:0009252">
    <property type="term" value="P:peptidoglycan biosynthetic process"/>
    <property type="evidence" value="ECO:0007669"/>
    <property type="project" value="UniProtKB-KW"/>
</dbReference>
<dbReference type="GO" id="GO:0032153">
    <property type="term" value="C:cell division site"/>
    <property type="evidence" value="ECO:0007669"/>
    <property type="project" value="TreeGrafter"/>
</dbReference>
<evidence type="ECO:0000256" key="17">
    <source>
        <dbReference type="ARBA" id="ARBA00041185"/>
    </source>
</evidence>
<protein>
    <recommendedName>
        <fullName evidence="17">Probable peptidoglycan glycosyltransferase FtsW</fullName>
        <ecNumber evidence="19">2.4.99.28</ecNumber>
    </recommendedName>
    <alternativeName>
        <fullName evidence="18">Cell division protein FtsW</fullName>
    </alternativeName>
    <alternativeName>
        <fullName evidence="15">Cell wall polymerase</fullName>
    </alternativeName>
    <alternativeName>
        <fullName evidence="14">Peptidoglycan polymerase</fullName>
    </alternativeName>
</protein>
<comment type="pathway">
    <text evidence="2">Cell wall biogenesis; peptidoglycan biosynthesis.</text>
</comment>
<evidence type="ECO:0000256" key="1">
    <source>
        <dbReference type="ARBA" id="ARBA00004651"/>
    </source>
</evidence>
<feature type="transmembrane region" description="Helical" evidence="22">
    <location>
        <begin position="203"/>
        <end position="222"/>
    </location>
</feature>
<evidence type="ECO:0000256" key="11">
    <source>
        <dbReference type="ARBA" id="ARBA00023136"/>
    </source>
</evidence>
<dbReference type="PANTHER" id="PTHR30474">
    <property type="entry name" value="CELL CYCLE PROTEIN"/>
    <property type="match status" value="1"/>
</dbReference>
<evidence type="ECO:0000256" key="8">
    <source>
        <dbReference type="ARBA" id="ARBA00022960"/>
    </source>
</evidence>
<comment type="catalytic activity">
    <reaction evidence="20">
        <text>[GlcNAc-(1-&gt;4)-Mur2Ac(oyl-L-Ala-gamma-D-Glu-L-Lys-D-Ala-D-Ala)](n)-di-trans,octa-cis-undecaprenyl diphosphate + beta-D-GlcNAc-(1-&gt;4)-Mur2Ac(oyl-L-Ala-gamma-D-Glu-L-Lys-D-Ala-D-Ala)-di-trans,octa-cis-undecaprenyl diphosphate = [GlcNAc-(1-&gt;4)-Mur2Ac(oyl-L-Ala-gamma-D-Glu-L-Lys-D-Ala-D-Ala)](n+1)-di-trans,octa-cis-undecaprenyl diphosphate + di-trans,octa-cis-undecaprenyl diphosphate + H(+)</text>
        <dbReference type="Rhea" id="RHEA:23708"/>
        <dbReference type="Rhea" id="RHEA-COMP:9602"/>
        <dbReference type="Rhea" id="RHEA-COMP:9603"/>
        <dbReference type="ChEBI" id="CHEBI:15378"/>
        <dbReference type="ChEBI" id="CHEBI:58405"/>
        <dbReference type="ChEBI" id="CHEBI:60033"/>
        <dbReference type="ChEBI" id="CHEBI:78435"/>
        <dbReference type="EC" id="2.4.99.28"/>
    </reaction>
</comment>
<feature type="transmembrane region" description="Helical" evidence="22">
    <location>
        <begin position="120"/>
        <end position="144"/>
    </location>
</feature>
<name>A0A7V2WV61_LEUMU</name>
<evidence type="ECO:0000256" key="19">
    <source>
        <dbReference type="ARBA" id="ARBA00044770"/>
    </source>
</evidence>
<sequence length="429" mass="47385">MKTLSRCNPLLNFQPSWERYVDREFLVALFVLVGLGLVVMVSASVAVAEKTYGSPYHFLNRQLVFLLIGSIAAIMVYKIKILFWQNLGAKLLPIIVLLLVLVLIPGIGKEVNGSYRWFSLAGFGFQISEFAKLSMIVYMSGYLLRHGKNLAQSPSWQPLFVPLVVLIIIDALLMLEPDFGSTVVVTATVLAMLFLGGVRFSRIAVLIVAVVSMAIPLVMMGYRGARIAAYLDPWANASGKAYQTVHALMGVGDGGWFGAGLGGSVQKLFYLPEAHNDFVFAVLAEEFGFIGIVLTLLLFAWIVQRAFVIGFNADKAKLHFAAYIAYGIGFWLGFQSLFHIGVNLALLPPKGLTLPLISYGGSSVLVTLIAMAFLMRVHRDTQIALFGLSPRELAKQNKRKNRVKKKAIKRSPVRRRATKKRKSAVTRKK</sequence>
<organism evidence="23">
    <name type="scientific">Leucothrix mucor</name>
    <dbReference type="NCBI Taxonomy" id="45248"/>
    <lineage>
        <taxon>Bacteria</taxon>
        <taxon>Pseudomonadati</taxon>
        <taxon>Pseudomonadota</taxon>
        <taxon>Gammaproteobacteria</taxon>
        <taxon>Thiotrichales</taxon>
        <taxon>Thiotrichaceae</taxon>
        <taxon>Leucothrix</taxon>
    </lineage>
</organism>
<feature type="transmembrane region" description="Helical" evidence="22">
    <location>
        <begin position="179"/>
        <end position="196"/>
    </location>
</feature>
<dbReference type="GO" id="GO:0005886">
    <property type="term" value="C:plasma membrane"/>
    <property type="evidence" value="ECO:0007669"/>
    <property type="project" value="UniProtKB-SubCell"/>
</dbReference>
<dbReference type="InterPro" id="IPR013437">
    <property type="entry name" value="FtsW"/>
</dbReference>
<keyword evidence="9" id="KW-0573">Peptidoglycan synthesis</keyword>
<evidence type="ECO:0000256" key="9">
    <source>
        <dbReference type="ARBA" id="ARBA00022984"/>
    </source>
</evidence>
<dbReference type="GO" id="GO:0071555">
    <property type="term" value="P:cell wall organization"/>
    <property type="evidence" value="ECO:0007669"/>
    <property type="project" value="UniProtKB-KW"/>
</dbReference>
<feature type="transmembrane region" description="Helical" evidence="22">
    <location>
        <begin position="156"/>
        <end position="173"/>
    </location>
</feature>
<keyword evidence="11 22" id="KW-0472">Membrane</keyword>
<dbReference type="NCBIfam" id="TIGR02614">
    <property type="entry name" value="ftsW"/>
    <property type="match status" value="1"/>
</dbReference>
<dbReference type="PANTHER" id="PTHR30474:SF2">
    <property type="entry name" value="PEPTIDOGLYCAN GLYCOSYLTRANSFERASE FTSW-RELATED"/>
    <property type="match status" value="1"/>
</dbReference>
<dbReference type="GO" id="GO:0008360">
    <property type="term" value="P:regulation of cell shape"/>
    <property type="evidence" value="ECO:0007669"/>
    <property type="project" value="UniProtKB-KW"/>
</dbReference>
<keyword evidence="13" id="KW-0961">Cell wall biogenesis/degradation</keyword>
<evidence type="ECO:0000256" key="14">
    <source>
        <dbReference type="ARBA" id="ARBA00032370"/>
    </source>
</evidence>
<keyword evidence="7 22" id="KW-0812">Transmembrane</keyword>
<dbReference type="AlphaFoldDB" id="A0A7V2WV61"/>
<comment type="subcellular location">
    <subcellularLocation>
        <location evidence="1">Cell membrane</location>
        <topology evidence="1">Multi-pass membrane protein</topology>
    </subcellularLocation>
</comment>
<keyword evidence="5" id="KW-0328">Glycosyltransferase</keyword>
<dbReference type="Pfam" id="PF01098">
    <property type="entry name" value="FTSW_RODA_SPOVE"/>
    <property type="match status" value="1"/>
</dbReference>